<name>G4TAP5_SERID</name>
<evidence type="ECO:0000313" key="2">
    <source>
        <dbReference type="EMBL" id="CCA68364.1"/>
    </source>
</evidence>
<dbReference type="HOGENOM" id="CLU_1185638_0_0_1"/>
<proteinExistence type="predicted"/>
<dbReference type="AlphaFoldDB" id="G4TAP5"/>
<dbReference type="OMA" id="DWVAPNC"/>
<dbReference type="EMBL" id="CAFZ01000031">
    <property type="protein sequence ID" value="CCA68364.1"/>
    <property type="molecule type" value="Genomic_DNA"/>
</dbReference>
<organism evidence="2 3">
    <name type="scientific">Serendipita indica (strain DSM 11827)</name>
    <name type="common">Root endophyte fungus</name>
    <name type="synonym">Piriformospora indica</name>
    <dbReference type="NCBI Taxonomy" id="1109443"/>
    <lineage>
        <taxon>Eukaryota</taxon>
        <taxon>Fungi</taxon>
        <taxon>Dikarya</taxon>
        <taxon>Basidiomycota</taxon>
        <taxon>Agaricomycotina</taxon>
        <taxon>Agaricomycetes</taxon>
        <taxon>Sebacinales</taxon>
        <taxon>Serendipitaceae</taxon>
        <taxon>Serendipita</taxon>
    </lineage>
</organism>
<comment type="caution">
    <text evidence="2">The sequence shown here is derived from an EMBL/GenBank/DDBJ whole genome shotgun (WGS) entry which is preliminary data.</text>
</comment>
<feature type="signal peptide" evidence="1">
    <location>
        <begin position="1"/>
        <end position="25"/>
    </location>
</feature>
<evidence type="ECO:0000313" key="3">
    <source>
        <dbReference type="Proteomes" id="UP000007148"/>
    </source>
</evidence>
<evidence type="ECO:0000256" key="1">
    <source>
        <dbReference type="SAM" id="SignalP"/>
    </source>
</evidence>
<dbReference type="OrthoDB" id="3226519at2759"/>
<gene>
    <name evidence="2" type="ORF">PIIN_02230</name>
</gene>
<feature type="chain" id="PRO_5003468914" evidence="1">
    <location>
        <begin position="26"/>
        <end position="246"/>
    </location>
</feature>
<dbReference type="InParanoid" id="G4TAP5"/>
<keyword evidence="3" id="KW-1185">Reference proteome</keyword>
<sequence length="246" mass="26371">MAAPPLFKLVIFFLTCLLLSPVTFSAPANIVPRAYEINDPSLPPSVRSVCENGPNSTTVSNSTRLANGVTMTTGYCRGKVTLPNGRIAQNFNATAAGVSRPTCPSALNNCISRFGTQFQGNGWVSKCGARCDSTCYQGSGGPDPNDCQYIANQLWGRQPALFTLDPGTFVLLTYRSCGTGIQNQIVSDGSGCSQKMIYDYPDWAAVAQYLAWNCQGFQGARGGRCNGSSGIYVPNTSDFYIQVYTN</sequence>
<protein>
    <submittedName>
        <fullName evidence="2">Uncharacterized protein</fullName>
    </submittedName>
</protein>
<reference evidence="2 3" key="1">
    <citation type="journal article" date="2011" name="PLoS Pathog.">
        <title>Endophytic Life Strategies Decoded by Genome and Transcriptome Analyses of the Mutualistic Root Symbiont Piriformospora indica.</title>
        <authorList>
            <person name="Zuccaro A."/>
            <person name="Lahrmann U."/>
            <person name="Guldener U."/>
            <person name="Langen G."/>
            <person name="Pfiffi S."/>
            <person name="Biedenkopf D."/>
            <person name="Wong P."/>
            <person name="Samans B."/>
            <person name="Grimm C."/>
            <person name="Basiewicz M."/>
            <person name="Murat C."/>
            <person name="Martin F."/>
            <person name="Kogel K.H."/>
        </authorList>
    </citation>
    <scope>NUCLEOTIDE SEQUENCE [LARGE SCALE GENOMIC DNA]</scope>
    <source>
        <strain evidence="2 3">DSM 11827</strain>
    </source>
</reference>
<dbReference type="Proteomes" id="UP000007148">
    <property type="component" value="Unassembled WGS sequence"/>
</dbReference>
<keyword evidence="1" id="KW-0732">Signal</keyword>
<accession>G4TAP5</accession>
<dbReference type="eggNOG" id="ENOG502SX1U">
    <property type="taxonomic scope" value="Eukaryota"/>
</dbReference>